<evidence type="ECO:0000313" key="4">
    <source>
        <dbReference type="Proteomes" id="UP000265864"/>
    </source>
</evidence>
<accession>A0A386HB59</accession>
<reference evidence="2 4" key="2">
    <citation type="submission" date="2018-09" db="EMBL/GenBank/DDBJ databases">
        <title>Yersinia kristensenii subsp. rochesterensis subsp. nov., Isolated from Human Feces.</title>
        <authorList>
            <person name="Cunningham S.A."/>
            <person name="Jeraldo P."/>
            <person name="Patel R."/>
        </authorList>
    </citation>
    <scope>NUCLEOTIDE SEQUENCE [LARGE SCALE GENOMIC DNA]</scope>
    <source>
        <strain evidence="2 4">ATCC BAA-2637</strain>
    </source>
</reference>
<dbReference type="GeneID" id="82550024"/>
<proteinExistence type="predicted"/>
<gene>
    <name evidence="1" type="ORF">CH54_1660</name>
    <name evidence="2" type="ORF">DXZ79_04440</name>
</gene>
<evidence type="ECO:0000313" key="3">
    <source>
        <dbReference type="Proteomes" id="UP000031883"/>
    </source>
</evidence>
<keyword evidence="3" id="KW-1185">Reference proteome</keyword>
<sequence>MTVNTTFNSIFNYNYNYNLSDAERWAEFSGDYNPIHFDLQHAQHLGQEQLTVHGMRAMLDIKYQLSTALLPILPPVEFLRFNARLRQPVQCHMPYQLQVSQMPEQVSGNLIDISSGENCFNGKLRSAPALVQTDNEQWASLSADEVFQSSQQFLGDASQPAECWGFFDALLFKLLVAAPQTLATAKQVLPGIEAETLIDVFKYVPVIQTHHDVHFSADLLRINNPNLFVRSALHYAIEPTLIVGNPTDGWVLRAAIAARSDLGPLITTAVTLKTWPLAAH</sequence>
<evidence type="ECO:0000313" key="2">
    <source>
        <dbReference type="EMBL" id="AYD43048.1"/>
    </source>
</evidence>
<dbReference type="EMBL" id="CP009997">
    <property type="protein sequence ID" value="AJJ37851.1"/>
    <property type="molecule type" value="Genomic_DNA"/>
</dbReference>
<dbReference type="CDD" id="cd03441">
    <property type="entry name" value="R_hydratase_like"/>
    <property type="match status" value="1"/>
</dbReference>
<dbReference type="SUPFAM" id="SSF54637">
    <property type="entry name" value="Thioesterase/thiol ester dehydrase-isomerase"/>
    <property type="match status" value="1"/>
</dbReference>
<dbReference type="Proteomes" id="UP000031883">
    <property type="component" value="Chromosome"/>
</dbReference>
<dbReference type="AlphaFoldDB" id="A0A386HB59"/>
<protein>
    <submittedName>
        <fullName evidence="1">MaoC like domain protein</fullName>
    </submittedName>
</protein>
<dbReference type="EMBL" id="CP032482">
    <property type="protein sequence ID" value="AYD43048.1"/>
    <property type="molecule type" value="Genomic_DNA"/>
</dbReference>
<dbReference type="Proteomes" id="UP000265864">
    <property type="component" value="Chromosome"/>
</dbReference>
<dbReference type="Gene3D" id="3.10.129.10">
    <property type="entry name" value="Hotdog Thioesterase"/>
    <property type="match status" value="1"/>
</dbReference>
<dbReference type="RefSeq" id="WP_038635913.1">
    <property type="nucleotide sequence ID" value="NZ_CABHXS010000008.1"/>
</dbReference>
<organism evidence="2 4">
    <name type="scientific">Yersinia rochesterensis</name>
    <dbReference type="NCBI Taxonomy" id="1604335"/>
    <lineage>
        <taxon>Bacteria</taxon>
        <taxon>Pseudomonadati</taxon>
        <taxon>Pseudomonadota</taxon>
        <taxon>Gammaproteobacteria</taxon>
        <taxon>Enterobacterales</taxon>
        <taxon>Yersiniaceae</taxon>
        <taxon>Yersinia</taxon>
    </lineage>
</organism>
<dbReference type="InterPro" id="IPR029069">
    <property type="entry name" value="HotDog_dom_sf"/>
</dbReference>
<evidence type="ECO:0000313" key="1">
    <source>
        <dbReference type="EMBL" id="AJJ37851.1"/>
    </source>
</evidence>
<name>A0A386HB59_9GAMM</name>
<reference evidence="1 3" key="1">
    <citation type="journal article" date="2015" name="Genome Announc.">
        <title>Thirty-Two Complete Genome Assemblies of Nine Yersinia Species, Including Y. pestis, Y. pseudotuberculosis, and Y. enterocolitica.</title>
        <authorList>
            <person name="Johnson S.L."/>
            <person name="Daligault H.E."/>
            <person name="Davenport K.W."/>
            <person name="Jaissle J."/>
            <person name="Frey K.G."/>
            <person name="Ladner J.T."/>
            <person name="Broomall S.M."/>
            <person name="Bishop-Lilly K.A."/>
            <person name="Bruce D.C."/>
            <person name="Coyne S.R."/>
            <person name="Gibbons H.S."/>
            <person name="Lo C.C."/>
            <person name="Munk A.C."/>
            <person name="Rosenzweig C.N."/>
            <person name="Koroleva G.I."/>
            <person name="Palacios G.F."/>
            <person name="Redden C.L."/>
            <person name="Xu Y."/>
            <person name="Minogue T.D."/>
            <person name="Chain P.S."/>
        </authorList>
    </citation>
    <scope>NUCLEOTIDE SEQUENCE [LARGE SCALE GENOMIC DNA]</scope>
    <source>
        <strain evidence="1 3">Y231</strain>
    </source>
</reference>